<feature type="region of interest" description="Disordered" evidence="1">
    <location>
        <begin position="1"/>
        <end position="21"/>
    </location>
</feature>
<sequence length="54" mass="6071">MSDRVSAQCDRHRAKKTSKTFPRQLRSAMGRHAPGFEQSSLPCFLIIAVVAVFH</sequence>
<protein>
    <submittedName>
        <fullName evidence="2">Uncharacterized protein</fullName>
    </submittedName>
</protein>
<reference evidence="2" key="1">
    <citation type="submission" date="2013-11" db="EMBL/GenBank/DDBJ databases">
        <title>Genome sequence of the fusiform rust pathogen reveals effectors for host alternation and coevolution with pine.</title>
        <authorList>
            <consortium name="DOE Joint Genome Institute"/>
            <person name="Smith K."/>
            <person name="Pendleton A."/>
            <person name="Kubisiak T."/>
            <person name="Anderson C."/>
            <person name="Salamov A."/>
            <person name="Aerts A."/>
            <person name="Riley R."/>
            <person name="Clum A."/>
            <person name="Lindquist E."/>
            <person name="Ence D."/>
            <person name="Campbell M."/>
            <person name="Kronenberg Z."/>
            <person name="Feau N."/>
            <person name="Dhillon B."/>
            <person name="Hamelin R."/>
            <person name="Burleigh J."/>
            <person name="Smith J."/>
            <person name="Yandell M."/>
            <person name="Nelson C."/>
            <person name="Grigoriev I."/>
            <person name="Davis J."/>
        </authorList>
    </citation>
    <scope>NUCLEOTIDE SEQUENCE</scope>
    <source>
        <strain evidence="2">G11</strain>
    </source>
</reference>
<evidence type="ECO:0000313" key="3">
    <source>
        <dbReference type="Proteomes" id="UP000886653"/>
    </source>
</evidence>
<accession>A0A9P6NCF5</accession>
<dbReference type="AlphaFoldDB" id="A0A9P6NCF5"/>
<organism evidence="2 3">
    <name type="scientific">Cronartium quercuum f. sp. fusiforme G11</name>
    <dbReference type="NCBI Taxonomy" id="708437"/>
    <lineage>
        <taxon>Eukaryota</taxon>
        <taxon>Fungi</taxon>
        <taxon>Dikarya</taxon>
        <taxon>Basidiomycota</taxon>
        <taxon>Pucciniomycotina</taxon>
        <taxon>Pucciniomycetes</taxon>
        <taxon>Pucciniales</taxon>
        <taxon>Coleosporiaceae</taxon>
        <taxon>Cronartium</taxon>
    </lineage>
</organism>
<dbReference type="Proteomes" id="UP000886653">
    <property type="component" value="Unassembled WGS sequence"/>
</dbReference>
<proteinExistence type="predicted"/>
<name>A0A9P6NCF5_9BASI</name>
<comment type="caution">
    <text evidence="2">The sequence shown here is derived from an EMBL/GenBank/DDBJ whole genome shotgun (WGS) entry which is preliminary data.</text>
</comment>
<evidence type="ECO:0000313" key="2">
    <source>
        <dbReference type="EMBL" id="KAG0144135.1"/>
    </source>
</evidence>
<gene>
    <name evidence="2" type="ORF">CROQUDRAFT_660389</name>
</gene>
<keyword evidence="3" id="KW-1185">Reference proteome</keyword>
<dbReference type="EMBL" id="MU167302">
    <property type="protein sequence ID" value="KAG0144135.1"/>
    <property type="molecule type" value="Genomic_DNA"/>
</dbReference>
<evidence type="ECO:0000256" key="1">
    <source>
        <dbReference type="SAM" id="MobiDB-lite"/>
    </source>
</evidence>